<accession>A0A4D6M7X6</accession>
<evidence type="ECO:0000313" key="4">
    <source>
        <dbReference type="Proteomes" id="UP000501690"/>
    </source>
</evidence>
<reference evidence="3 4" key="1">
    <citation type="submission" date="2019-04" db="EMBL/GenBank/DDBJ databases">
        <title>An improved genome assembly and genetic linkage map for asparagus bean, Vigna unguiculata ssp. sesquipedialis.</title>
        <authorList>
            <person name="Xia Q."/>
            <person name="Zhang R."/>
            <person name="Dong Y."/>
        </authorList>
    </citation>
    <scope>NUCLEOTIDE SEQUENCE [LARGE SCALE GENOMIC DNA]</scope>
    <source>
        <tissue evidence="3">Leaf</tissue>
    </source>
</reference>
<protein>
    <submittedName>
        <fullName evidence="3">Uncharacterized protein</fullName>
    </submittedName>
</protein>
<sequence length="435" mass="50451">METITEVREDPPAKADYDWVAIDVRNQSSLFRWSRLLNSWPNCTPIIARDVNRDIVSLEQVSTVERVCHRQEGVADTFFYMYMCHFLQLHAFRVLCQSLYLQPSPLAFLYFYDTRPRQPTTWLSLVSRPSLSRLDAFTQPFKHFKDGFFKVVVKEGGRSYFFNADGSTKFPFSWTGNPWRYKDMNTDELSMANREVVEVLMKFTYRLSTKGLVRVYNSIHPIIDIEGHMAQVGKKKLTLFRALQKEKAVKAEAVGNTEVPNLQESLVEVHVHGSTKRKAELPARPGRDKDVKKGTSSGVKGPEASLIELPETIVRKNIEITMLETLINSIDSMEPDHLVWTMVEFSSKALILGRRVGSLYRRELKEGNRDKLEELQGKVDKFAKEKAAWEKEMKEWKEEKKRLGTWKVRCLDSEEKFKGKIVDLKADYNELKEKH</sequence>
<dbReference type="Proteomes" id="UP000501690">
    <property type="component" value="Linkage Group LG6"/>
</dbReference>
<proteinExistence type="predicted"/>
<organism evidence="3 4">
    <name type="scientific">Vigna unguiculata</name>
    <name type="common">Cowpea</name>
    <dbReference type="NCBI Taxonomy" id="3917"/>
    <lineage>
        <taxon>Eukaryota</taxon>
        <taxon>Viridiplantae</taxon>
        <taxon>Streptophyta</taxon>
        <taxon>Embryophyta</taxon>
        <taxon>Tracheophyta</taxon>
        <taxon>Spermatophyta</taxon>
        <taxon>Magnoliopsida</taxon>
        <taxon>eudicotyledons</taxon>
        <taxon>Gunneridae</taxon>
        <taxon>Pentapetalae</taxon>
        <taxon>rosids</taxon>
        <taxon>fabids</taxon>
        <taxon>Fabales</taxon>
        <taxon>Fabaceae</taxon>
        <taxon>Papilionoideae</taxon>
        <taxon>50 kb inversion clade</taxon>
        <taxon>NPAAA clade</taxon>
        <taxon>indigoferoid/millettioid clade</taxon>
        <taxon>Phaseoleae</taxon>
        <taxon>Vigna</taxon>
    </lineage>
</organism>
<evidence type="ECO:0000256" key="2">
    <source>
        <dbReference type="SAM" id="MobiDB-lite"/>
    </source>
</evidence>
<name>A0A4D6M7X6_VIGUN</name>
<feature type="region of interest" description="Disordered" evidence="2">
    <location>
        <begin position="273"/>
        <end position="302"/>
    </location>
</feature>
<dbReference type="EMBL" id="CP039350">
    <property type="protein sequence ID" value="QCD96933.1"/>
    <property type="molecule type" value="Genomic_DNA"/>
</dbReference>
<feature type="coiled-coil region" evidence="1">
    <location>
        <begin position="365"/>
        <end position="434"/>
    </location>
</feature>
<evidence type="ECO:0000256" key="1">
    <source>
        <dbReference type="SAM" id="Coils"/>
    </source>
</evidence>
<feature type="compositionally biased region" description="Basic and acidic residues" evidence="2">
    <location>
        <begin position="273"/>
        <end position="293"/>
    </location>
</feature>
<keyword evidence="1" id="KW-0175">Coiled coil</keyword>
<evidence type="ECO:0000313" key="3">
    <source>
        <dbReference type="EMBL" id="QCD96933.1"/>
    </source>
</evidence>
<dbReference type="AlphaFoldDB" id="A0A4D6M7X6"/>
<keyword evidence="4" id="KW-1185">Reference proteome</keyword>
<gene>
    <name evidence="3" type="ORF">DEO72_LG6g1643</name>
</gene>